<protein>
    <submittedName>
        <fullName evidence="8">Class I SAM-dependent RNA methyltransferase</fullName>
    </submittedName>
</protein>
<dbReference type="EMBL" id="CP152276">
    <property type="protein sequence ID" value="XAE43087.1"/>
    <property type="molecule type" value="Genomic_DNA"/>
</dbReference>
<dbReference type="PANTHER" id="PTHR11061">
    <property type="entry name" value="RNA M5U METHYLTRANSFERASE"/>
    <property type="match status" value="1"/>
</dbReference>
<keyword evidence="1" id="KW-0479">Metal-binding</keyword>
<dbReference type="Gene3D" id="2.40.50.140">
    <property type="entry name" value="Nucleic acid-binding proteins"/>
    <property type="match status" value="1"/>
</dbReference>
<dbReference type="InterPro" id="IPR012340">
    <property type="entry name" value="NA-bd_OB-fold"/>
</dbReference>
<reference evidence="8 9" key="1">
    <citation type="submission" date="2024-04" db="EMBL/GenBank/DDBJ databases">
        <title>Complete genome sequence of Nguyenibacter vanlangesis HBCM-1154, a strain capable of nitrogen fixation, IAA production, and phosphorus solubilization isolated from sugarcane soil.</title>
        <authorList>
            <person name="MY HANH P."/>
        </authorList>
    </citation>
    <scope>NUCLEOTIDE SEQUENCE [LARGE SCALE GENOMIC DNA]</scope>
    <source>
        <strain evidence="8 9">HBCM 1154</strain>
    </source>
</reference>
<proteinExistence type="inferred from homology"/>
<dbReference type="PROSITE" id="PS51687">
    <property type="entry name" value="SAM_MT_RNA_M5U"/>
    <property type="match status" value="1"/>
</dbReference>
<dbReference type="SUPFAM" id="SSF50249">
    <property type="entry name" value="Nucleic acid-binding proteins"/>
    <property type="match status" value="1"/>
</dbReference>
<keyword evidence="4 6" id="KW-0949">S-adenosyl-L-methionine</keyword>
<organism evidence="8 9">
    <name type="scientific">Nguyenibacter vanlangensis</name>
    <dbReference type="NCBI Taxonomy" id="1216886"/>
    <lineage>
        <taxon>Bacteria</taxon>
        <taxon>Pseudomonadati</taxon>
        <taxon>Pseudomonadota</taxon>
        <taxon>Alphaproteobacteria</taxon>
        <taxon>Acetobacterales</taxon>
        <taxon>Acetobacteraceae</taxon>
        <taxon>Nguyenibacter</taxon>
    </lineage>
</organism>
<dbReference type="InterPro" id="IPR002792">
    <property type="entry name" value="TRAM_dom"/>
</dbReference>
<dbReference type="PROSITE" id="PS50926">
    <property type="entry name" value="TRAM"/>
    <property type="match status" value="1"/>
</dbReference>
<evidence type="ECO:0000256" key="1">
    <source>
        <dbReference type="ARBA" id="ARBA00022485"/>
    </source>
</evidence>
<dbReference type="Gene3D" id="2.40.50.1070">
    <property type="match status" value="1"/>
</dbReference>
<sequence>MTIETDITQLGADGDGIARAPDGGRLFIPGALPGERVLADMQDPRAARLVRVLRPSPDRVGPPCPLFGLCGGCALQHFARPATLAWKEALVRHALERAGFAAPPTPATHQSPPGSRRRIDLAVRRLPQGVSIGLHARRGDVIDLTACPVLDPALFALIAELRGLMQSLGALRRTGDAQVNLLDSGPDLLLATDGPLAAADRAKLADFARAHHVPRIAWRPAGSTQSPETASQTAPVRHDLSGVAVTPPPGAFLQPTRQGEAAIIAAILAGLPRRLGRKDTIIELYAGCGTLSFALARHAKVLAFEGHPDAHAALHRAAAGTRVVAERRDLNRQPVMAQHLAQAGAVVLDPPYAGAGAQMAQIIAGRPPCIIYVSCNPQALARDVAGLKDAGYTLDSLTVIDQFLWSTETEAVCVFTAPRRPRRPGR</sequence>
<feature type="binding site" evidence="6">
    <location>
        <position position="305"/>
    </location>
    <ligand>
        <name>S-adenosyl-L-methionine</name>
        <dbReference type="ChEBI" id="CHEBI:59789"/>
    </ligand>
</feature>
<gene>
    <name evidence="8" type="ORF">AAC691_00960</name>
</gene>
<evidence type="ECO:0000313" key="8">
    <source>
        <dbReference type="EMBL" id="XAE43087.1"/>
    </source>
</evidence>
<dbReference type="RefSeq" id="WP_342628660.1">
    <property type="nucleotide sequence ID" value="NZ_CP152276.1"/>
</dbReference>
<evidence type="ECO:0000256" key="4">
    <source>
        <dbReference type="ARBA" id="ARBA00022691"/>
    </source>
</evidence>
<evidence type="ECO:0000259" key="7">
    <source>
        <dbReference type="PROSITE" id="PS50926"/>
    </source>
</evidence>
<keyword evidence="9" id="KW-1185">Reference proteome</keyword>
<keyword evidence="2 6" id="KW-0489">Methyltransferase</keyword>
<dbReference type="PANTHER" id="PTHR11061:SF49">
    <property type="entry name" value="23S RRNA (URACIL(1939)-C(5))-METHYLTRANSFERASE RLMD"/>
    <property type="match status" value="1"/>
</dbReference>
<evidence type="ECO:0000256" key="3">
    <source>
        <dbReference type="ARBA" id="ARBA00022679"/>
    </source>
</evidence>
<comment type="similarity">
    <text evidence="6">Belongs to the class I-like SAM-binding methyltransferase superfamily. RNA M5U methyltransferase family.</text>
</comment>
<dbReference type="SUPFAM" id="SSF53335">
    <property type="entry name" value="S-adenosyl-L-methionine-dependent methyltransferases"/>
    <property type="match status" value="1"/>
</dbReference>
<accession>A0ABZ3D5L3</accession>
<feature type="binding site" evidence="6">
    <location>
        <position position="349"/>
    </location>
    <ligand>
        <name>S-adenosyl-L-methionine</name>
        <dbReference type="ChEBI" id="CHEBI:59789"/>
    </ligand>
</feature>
<keyword evidence="3 6" id="KW-0808">Transferase</keyword>
<dbReference type="GO" id="GO:0032259">
    <property type="term" value="P:methylation"/>
    <property type="evidence" value="ECO:0007669"/>
    <property type="project" value="UniProtKB-KW"/>
</dbReference>
<dbReference type="Proteomes" id="UP001449795">
    <property type="component" value="Chromosome"/>
</dbReference>
<evidence type="ECO:0000256" key="2">
    <source>
        <dbReference type="ARBA" id="ARBA00022603"/>
    </source>
</evidence>
<dbReference type="InterPro" id="IPR029063">
    <property type="entry name" value="SAM-dependent_MTases_sf"/>
</dbReference>
<dbReference type="Gene3D" id="3.40.50.150">
    <property type="entry name" value="Vaccinia Virus protein VP39"/>
    <property type="match status" value="1"/>
</dbReference>
<keyword evidence="5" id="KW-0411">Iron-sulfur</keyword>
<dbReference type="InterPro" id="IPR010280">
    <property type="entry name" value="U5_MeTrfase_fam"/>
</dbReference>
<name>A0ABZ3D5L3_9PROT</name>
<feature type="binding site" evidence="6">
    <location>
        <position position="254"/>
    </location>
    <ligand>
        <name>S-adenosyl-L-methionine</name>
        <dbReference type="ChEBI" id="CHEBI:59789"/>
    </ligand>
</feature>
<keyword evidence="1" id="KW-0408">Iron</keyword>
<evidence type="ECO:0000313" key="9">
    <source>
        <dbReference type="Proteomes" id="UP001449795"/>
    </source>
</evidence>
<evidence type="ECO:0000256" key="6">
    <source>
        <dbReference type="PROSITE-ProRule" id="PRU01024"/>
    </source>
</evidence>
<feature type="active site" description="Nucleophile" evidence="6">
    <location>
        <position position="375"/>
    </location>
</feature>
<keyword evidence="1" id="KW-0004">4Fe-4S</keyword>
<feature type="domain" description="TRAM" evidence="7">
    <location>
        <begin position="1"/>
        <end position="51"/>
    </location>
</feature>
<evidence type="ECO:0000256" key="5">
    <source>
        <dbReference type="ARBA" id="ARBA00023014"/>
    </source>
</evidence>
<dbReference type="GO" id="GO:0008168">
    <property type="term" value="F:methyltransferase activity"/>
    <property type="evidence" value="ECO:0007669"/>
    <property type="project" value="UniProtKB-KW"/>
</dbReference>
<feature type="binding site" evidence="6">
    <location>
        <position position="285"/>
    </location>
    <ligand>
        <name>S-adenosyl-L-methionine</name>
        <dbReference type="ChEBI" id="CHEBI:59789"/>
    </ligand>
</feature>
<dbReference type="Pfam" id="PF05958">
    <property type="entry name" value="tRNA_U5-meth_tr"/>
    <property type="match status" value="1"/>
</dbReference>